<dbReference type="NCBIfam" id="TIGR02840">
    <property type="entry name" value="spore_YtaF"/>
    <property type="match status" value="1"/>
</dbReference>
<dbReference type="EMBL" id="LDYG01000034">
    <property type="protein sequence ID" value="KUP05570.1"/>
    <property type="molecule type" value="Genomic_DNA"/>
</dbReference>
<reference evidence="6 7" key="1">
    <citation type="journal article" date="2016" name="Front. Microbiol.">
        <title>Microevolution Analysis of Bacillus coahuilensis Unveils Differences in Phosphorus Acquisition Strategies and Their Regulation.</title>
        <authorList>
            <person name="Gomez-Lunar Z."/>
            <person name="Hernandez-Gonzalez I."/>
            <person name="Rodriguez-Torres M.D."/>
            <person name="Souza V."/>
            <person name="Olmedo-Alvarez G."/>
        </authorList>
    </citation>
    <scope>NUCLEOTIDE SEQUENCE [LARGE SCALE GENOMIC DNA]</scope>
    <source>
        <strain evidence="7">p1.1.43</strain>
    </source>
</reference>
<dbReference type="InterPro" id="IPR014205">
    <property type="entry name" value="Spore_YtaF"/>
</dbReference>
<evidence type="ECO:0000256" key="2">
    <source>
        <dbReference type="ARBA" id="ARBA00022692"/>
    </source>
</evidence>
<evidence type="ECO:0000313" key="7">
    <source>
        <dbReference type="Proteomes" id="UP000074108"/>
    </source>
</evidence>
<accession>A0A147K6U7</accession>
<feature type="transmembrane region" description="Helical" evidence="5">
    <location>
        <begin position="38"/>
        <end position="58"/>
    </location>
</feature>
<keyword evidence="3 5" id="KW-1133">Transmembrane helix</keyword>
<dbReference type="Proteomes" id="UP000074108">
    <property type="component" value="Unassembled WGS sequence"/>
</dbReference>
<evidence type="ECO:0000256" key="1">
    <source>
        <dbReference type="ARBA" id="ARBA00022475"/>
    </source>
</evidence>
<keyword evidence="1" id="KW-1003">Cell membrane</keyword>
<dbReference type="PANTHER" id="PTHR35529:SF2">
    <property type="entry name" value="SPORULATION PROTEIN YTAF-RELATED"/>
    <property type="match status" value="1"/>
</dbReference>
<name>A0A147K6U7_9BACI</name>
<evidence type="ECO:0000256" key="5">
    <source>
        <dbReference type="SAM" id="Phobius"/>
    </source>
</evidence>
<protein>
    <submittedName>
        <fullName evidence="6">Membrane protein</fullName>
    </submittedName>
</protein>
<dbReference type="InterPro" id="IPR003810">
    <property type="entry name" value="Mntp/YtaF"/>
</dbReference>
<evidence type="ECO:0000256" key="4">
    <source>
        <dbReference type="ARBA" id="ARBA00023136"/>
    </source>
</evidence>
<organism evidence="6 7">
    <name type="scientific">Bacillus coahuilensis p1.1.43</name>
    <dbReference type="NCBI Taxonomy" id="1150625"/>
    <lineage>
        <taxon>Bacteria</taxon>
        <taxon>Bacillati</taxon>
        <taxon>Bacillota</taxon>
        <taxon>Bacilli</taxon>
        <taxon>Bacillales</taxon>
        <taxon>Bacillaceae</taxon>
        <taxon>Bacillus</taxon>
    </lineage>
</organism>
<feature type="transmembrane region" description="Helical" evidence="5">
    <location>
        <begin position="159"/>
        <end position="176"/>
    </location>
</feature>
<evidence type="ECO:0000256" key="3">
    <source>
        <dbReference type="ARBA" id="ARBA00022989"/>
    </source>
</evidence>
<proteinExistence type="predicted"/>
<dbReference type="PANTHER" id="PTHR35529">
    <property type="entry name" value="MANGANESE EFFLUX PUMP MNTP-RELATED"/>
    <property type="match status" value="1"/>
</dbReference>
<feature type="transmembrane region" description="Helical" evidence="5">
    <location>
        <begin position="133"/>
        <end position="154"/>
    </location>
</feature>
<dbReference type="RefSeq" id="WP_059351428.1">
    <property type="nucleotide sequence ID" value="NZ_LDYG01000034.1"/>
</dbReference>
<keyword evidence="2 5" id="KW-0812">Transmembrane</keyword>
<keyword evidence="4 5" id="KW-0472">Membrane</keyword>
<evidence type="ECO:0000313" key="6">
    <source>
        <dbReference type="EMBL" id="KUP05570.1"/>
    </source>
</evidence>
<dbReference type="OrthoDB" id="1679205at2"/>
<gene>
    <name evidence="6" type="ORF">Q75_11425</name>
</gene>
<dbReference type="PATRIC" id="fig|1150625.3.peg.2431"/>
<dbReference type="AlphaFoldDB" id="A0A147K6U7"/>
<feature type="transmembrane region" description="Helical" evidence="5">
    <location>
        <begin position="188"/>
        <end position="206"/>
    </location>
</feature>
<feature type="transmembrane region" description="Helical" evidence="5">
    <location>
        <begin position="70"/>
        <end position="87"/>
    </location>
</feature>
<comment type="caution">
    <text evidence="6">The sequence shown here is derived from an EMBL/GenBank/DDBJ whole genome shotgun (WGS) entry which is preliminary data.</text>
</comment>
<dbReference type="STRING" id="1150625.Q75_11425"/>
<keyword evidence="7" id="KW-1185">Reference proteome</keyword>
<dbReference type="Pfam" id="PF02659">
    <property type="entry name" value="Mntp"/>
    <property type="match status" value="2"/>
</dbReference>
<sequence>MNSFITLLLLAFAVSLDSFSTGLTYGLRKMGMPLKSVFIISLCSGVSLLLAMGLGNILSAFIPEYWTGRIGGTILILLGIWVLYQFFVPAKDAPLSDTLFKIEIKSLGVVIQILRTPLQADFDRSGTITGIEAFFLGLALSLDAFGAGIGAALLGYSPLILSLSVVMMSFTFLSSGLKLGKLVSHIRWVQNMSFIPGLLLIVIGLLRF</sequence>